<comment type="function">
    <text evidence="2 10 12">Catalyzes the transfer of a dimethylallyl group onto the adenine at position 37 in tRNAs that read codons beginning with uridine, leading to the formation of N6-(dimethylallyl)adenosine (i(6)A).</text>
</comment>
<dbReference type="SUPFAM" id="SSF52540">
    <property type="entry name" value="P-loop containing nucleoside triphosphate hydrolases"/>
    <property type="match status" value="1"/>
</dbReference>
<dbReference type="EC" id="2.5.1.75" evidence="10"/>
<gene>
    <name evidence="10" type="primary">miaA</name>
    <name evidence="14" type="ORF">FHS94_002338</name>
</gene>
<comment type="caution">
    <text evidence="14">The sequence shown here is derived from an EMBL/GenBank/DDBJ whole genome shotgun (WGS) entry which is preliminary data.</text>
</comment>
<accession>A0A7W9EW93</accession>
<evidence type="ECO:0000256" key="9">
    <source>
        <dbReference type="ARBA" id="ARBA00049563"/>
    </source>
</evidence>
<organism evidence="14 15">
    <name type="scientific">Sphingomonas aerophila</name>
    <dbReference type="NCBI Taxonomy" id="1344948"/>
    <lineage>
        <taxon>Bacteria</taxon>
        <taxon>Pseudomonadati</taxon>
        <taxon>Pseudomonadota</taxon>
        <taxon>Alphaproteobacteria</taxon>
        <taxon>Sphingomonadales</taxon>
        <taxon>Sphingomonadaceae</taxon>
        <taxon>Sphingomonas</taxon>
    </lineage>
</organism>
<feature type="site" description="Interaction with substrate tRNA" evidence="10">
    <location>
        <position position="110"/>
    </location>
</feature>
<feature type="binding site" evidence="10">
    <location>
        <begin position="18"/>
        <end position="25"/>
    </location>
    <ligand>
        <name>ATP</name>
        <dbReference type="ChEBI" id="CHEBI:30616"/>
    </ligand>
</feature>
<dbReference type="EMBL" id="JACIJK010000006">
    <property type="protein sequence ID" value="MBB5715492.1"/>
    <property type="molecule type" value="Genomic_DNA"/>
</dbReference>
<evidence type="ECO:0000256" key="1">
    <source>
        <dbReference type="ARBA" id="ARBA00001946"/>
    </source>
</evidence>
<evidence type="ECO:0000256" key="13">
    <source>
        <dbReference type="RuleBase" id="RU003785"/>
    </source>
</evidence>
<keyword evidence="7 10" id="KW-0067">ATP-binding</keyword>
<feature type="region of interest" description="Interaction with substrate tRNA" evidence="10">
    <location>
        <begin position="43"/>
        <end position="46"/>
    </location>
</feature>
<feature type="binding site" evidence="10">
    <location>
        <begin position="20"/>
        <end position="25"/>
    </location>
    <ligand>
        <name>substrate</name>
    </ligand>
</feature>
<keyword evidence="4 10" id="KW-0808">Transferase</keyword>
<evidence type="ECO:0000256" key="7">
    <source>
        <dbReference type="ARBA" id="ARBA00022840"/>
    </source>
</evidence>
<dbReference type="InterPro" id="IPR039657">
    <property type="entry name" value="Dimethylallyltransferase"/>
</dbReference>
<dbReference type="PANTHER" id="PTHR11088">
    <property type="entry name" value="TRNA DIMETHYLALLYLTRANSFERASE"/>
    <property type="match status" value="1"/>
</dbReference>
<sequence length="311" mass="33555">MNMPVLPSTRPIVALIAGPTASGKSALALELAEQANGTIINADSAQVYRDLRVMTARPSSREEARVPHRLFGNVDGADAGYSAARWAAEARVAIDDTVAEGRLPILVGGTGMYLRTLLEGIAPVPAIDPDVRAAVRALTVEAAYIALTQEDPAAAQRLARADAQRIARALEVVRSTGRPLREWQAAREGGIGDEIDLRPVILLPPRPWLSERIDARFAAMLEAGREEVAALLAREDLPADAPIRRAIGVPEVAGWLSGSLSRAEAVAAGALATRRYAKRQYTWLRHQMPAGWVRVEAIEAQQRYAATKLQF</sequence>
<comment type="subunit">
    <text evidence="10">Monomer.</text>
</comment>
<keyword evidence="6 10" id="KW-0547">Nucleotide-binding</keyword>
<evidence type="ECO:0000256" key="2">
    <source>
        <dbReference type="ARBA" id="ARBA00003213"/>
    </source>
</evidence>
<evidence type="ECO:0000256" key="5">
    <source>
        <dbReference type="ARBA" id="ARBA00022694"/>
    </source>
</evidence>
<evidence type="ECO:0000256" key="10">
    <source>
        <dbReference type="HAMAP-Rule" id="MF_00185"/>
    </source>
</evidence>
<keyword evidence="5 10" id="KW-0819">tRNA processing</keyword>
<dbReference type="GO" id="GO:0052381">
    <property type="term" value="F:tRNA dimethylallyltransferase activity"/>
    <property type="evidence" value="ECO:0007669"/>
    <property type="project" value="UniProtKB-UniRule"/>
</dbReference>
<evidence type="ECO:0000313" key="14">
    <source>
        <dbReference type="EMBL" id="MBB5715492.1"/>
    </source>
</evidence>
<dbReference type="InterPro" id="IPR027417">
    <property type="entry name" value="P-loop_NTPase"/>
</dbReference>
<reference evidence="14 15" key="1">
    <citation type="submission" date="2020-08" db="EMBL/GenBank/DDBJ databases">
        <title>Genomic Encyclopedia of Type Strains, Phase IV (KMG-IV): sequencing the most valuable type-strain genomes for metagenomic binning, comparative biology and taxonomic classification.</title>
        <authorList>
            <person name="Goeker M."/>
        </authorList>
    </citation>
    <scope>NUCLEOTIDE SEQUENCE [LARGE SCALE GENOMIC DNA]</scope>
    <source>
        <strain evidence="14 15">DSM 100044</strain>
    </source>
</reference>
<dbReference type="GO" id="GO:0005524">
    <property type="term" value="F:ATP binding"/>
    <property type="evidence" value="ECO:0007669"/>
    <property type="project" value="UniProtKB-UniRule"/>
</dbReference>
<comment type="similarity">
    <text evidence="3 10 13">Belongs to the IPP transferase family.</text>
</comment>
<protein>
    <recommendedName>
        <fullName evidence="10">tRNA dimethylallyltransferase</fullName>
        <ecNumber evidence="10">2.5.1.75</ecNumber>
    </recommendedName>
    <alternativeName>
        <fullName evidence="10">Dimethylallyl diphosphate:tRNA dimethylallyltransferase</fullName>
        <shortName evidence="10">DMAPP:tRNA dimethylallyltransferase</shortName>
        <shortName evidence="10">DMATase</shortName>
    </alternativeName>
    <alternativeName>
        <fullName evidence="10">Isopentenyl-diphosphate:tRNA isopentenyltransferase</fullName>
        <shortName evidence="10">IPP transferase</shortName>
        <shortName evidence="10">IPPT</shortName>
        <shortName evidence="10">IPTase</shortName>
    </alternativeName>
</protein>
<evidence type="ECO:0000256" key="3">
    <source>
        <dbReference type="ARBA" id="ARBA00005842"/>
    </source>
</evidence>
<dbReference type="NCBIfam" id="TIGR00174">
    <property type="entry name" value="miaA"/>
    <property type="match status" value="1"/>
</dbReference>
<evidence type="ECO:0000256" key="6">
    <source>
        <dbReference type="ARBA" id="ARBA00022741"/>
    </source>
</evidence>
<feature type="site" description="Interaction with substrate tRNA" evidence="10">
    <location>
        <position position="132"/>
    </location>
</feature>
<comment type="catalytic activity">
    <reaction evidence="9 10 11">
        <text>adenosine(37) in tRNA + dimethylallyl diphosphate = N(6)-dimethylallyladenosine(37) in tRNA + diphosphate</text>
        <dbReference type="Rhea" id="RHEA:26482"/>
        <dbReference type="Rhea" id="RHEA-COMP:10162"/>
        <dbReference type="Rhea" id="RHEA-COMP:10375"/>
        <dbReference type="ChEBI" id="CHEBI:33019"/>
        <dbReference type="ChEBI" id="CHEBI:57623"/>
        <dbReference type="ChEBI" id="CHEBI:74411"/>
        <dbReference type="ChEBI" id="CHEBI:74415"/>
        <dbReference type="EC" id="2.5.1.75"/>
    </reaction>
</comment>
<dbReference type="HAMAP" id="MF_00185">
    <property type="entry name" value="IPP_trans"/>
    <property type="match status" value="1"/>
</dbReference>
<keyword evidence="15" id="KW-1185">Reference proteome</keyword>
<proteinExistence type="inferred from homology"/>
<dbReference type="Gene3D" id="3.40.50.300">
    <property type="entry name" value="P-loop containing nucleotide triphosphate hydrolases"/>
    <property type="match status" value="1"/>
</dbReference>
<dbReference type="GO" id="GO:0006400">
    <property type="term" value="P:tRNA modification"/>
    <property type="evidence" value="ECO:0007669"/>
    <property type="project" value="TreeGrafter"/>
</dbReference>
<name>A0A7W9EW93_9SPHN</name>
<dbReference type="Pfam" id="PF01715">
    <property type="entry name" value="IPPT"/>
    <property type="match status" value="1"/>
</dbReference>
<evidence type="ECO:0000313" key="15">
    <source>
        <dbReference type="Proteomes" id="UP000546200"/>
    </source>
</evidence>
<dbReference type="PANTHER" id="PTHR11088:SF60">
    <property type="entry name" value="TRNA DIMETHYLALLYLTRANSFERASE"/>
    <property type="match status" value="1"/>
</dbReference>
<dbReference type="AlphaFoldDB" id="A0A7W9EW93"/>
<comment type="caution">
    <text evidence="10">Lacks conserved residue(s) required for the propagation of feature annotation.</text>
</comment>
<evidence type="ECO:0000256" key="12">
    <source>
        <dbReference type="RuleBase" id="RU003784"/>
    </source>
</evidence>
<feature type="region of interest" description="Interaction with substrate tRNA" evidence="10">
    <location>
        <begin position="164"/>
        <end position="168"/>
    </location>
</feature>
<evidence type="ECO:0000256" key="8">
    <source>
        <dbReference type="ARBA" id="ARBA00022842"/>
    </source>
</evidence>
<keyword evidence="8 10" id="KW-0460">Magnesium</keyword>
<evidence type="ECO:0000256" key="4">
    <source>
        <dbReference type="ARBA" id="ARBA00022679"/>
    </source>
</evidence>
<evidence type="ECO:0000256" key="11">
    <source>
        <dbReference type="RuleBase" id="RU003783"/>
    </source>
</evidence>
<comment type="cofactor">
    <cofactor evidence="1 10">
        <name>Mg(2+)</name>
        <dbReference type="ChEBI" id="CHEBI:18420"/>
    </cofactor>
</comment>
<dbReference type="RefSeq" id="WP_184057837.1">
    <property type="nucleotide sequence ID" value="NZ_JACIJK010000006.1"/>
</dbReference>
<dbReference type="InterPro" id="IPR018022">
    <property type="entry name" value="IPT"/>
</dbReference>
<dbReference type="Proteomes" id="UP000546200">
    <property type="component" value="Unassembled WGS sequence"/>
</dbReference>
<dbReference type="Gene3D" id="1.10.20.140">
    <property type="match status" value="1"/>
</dbReference>